<comment type="caution">
    <text evidence="9">The sequence shown here is derived from an EMBL/GenBank/DDBJ whole genome shotgun (WGS) entry which is preliminary data.</text>
</comment>
<dbReference type="AlphaFoldDB" id="A0A840NFX7"/>
<organism evidence="9 10">
    <name type="scientific">Saccharopolyspora gloriosae</name>
    <dbReference type="NCBI Taxonomy" id="455344"/>
    <lineage>
        <taxon>Bacteria</taxon>
        <taxon>Bacillati</taxon>
        <taxon>Actinomycetota</taxon>
        <taxon>Actinomycetes</taxon>
        <taxon>Pseudonocardiales</taxon>
        <taxon>Pseudonocardiaceae</taxon>
        <taxon>Saccharopolyspora</taxon>
    </lineage>
</organism>
<keyword evidence="3" id="KW-0328">Glycosyltransferase</keyword>
<evidence type="ECO:0000313" key="10">
    <source>
        <dbReference type="Proteomes" id="UP000580474"/>
    </source>
</evidence>
<feature type="domain" description="O-acyltransferase WSD1-like N-terminal" evidence="5">
    <location>
        <begin position="380"/>
        <end position="556"/>
    </location>
</feature>
<evidence type="ECO:0000256" key="3">
    <source>
        <dbReference type="ARBA" id="ARBA00022676"/>
    </source>
</evidence>
<dbReference type="PANTHER" id="PTHR43025">
    <property type="entry name" value="MONOGALACTOSYLDIACYLGLYCEROL SYNTHASE"/>
    <property type="match status" value="1"/>
</dbReference>
<evidence type="ECO:0000259" key="6">
    <source>
        <dbReference type="Pfam" id="PF04101"/>
    </source>
</evidence>
<dbReference type="GO" id="GO:0009247">
    <property type="term" value="P:glycolipid biosynthetic process"/>
    <property type="evidence" value="ECO:0007669"/>
    <property type="project" value="InterPro"/>
</dbReference>
<dbReference type="Pfam" id="PF04101">
    <property type="entry name" value="Glyco_tran_28_C"/>
    <property type="match status" value="1"/>
</dbReference>
<evidence type="ECO:0000313" key="9">
    <source>
        <dbReference type="EMBL" id="MBB5069158.1"/>
    </source>
</evidence>
<evidence type="ECO:0000259" key="7">
    <source>
        <dbReference type="Pfam" id="PF06925"/>
    </source>
</evidence>
<dbReference type="GO" id="GO:0004144">
    <property type="term" value="F:diacylglycerol O-acyltransferase activity"/>
    <property type="evidence" value="ECO:0007669"/>
    <property type="project" value="InterPro"/>
</dbReference>
<comment type="similarity">
    <text evidence="2">Belongs to the glycosyltransferase 28 family.</text>
</comment>
<dbReference type="Gene3D" id="3.40.50.2000">
    <property type="entry name" value="Glycogen Phosphorylase B"/>
    <property type="match status" value="1"/>
</dbReference>
<evidence type="ECO:0000259" key="8">
    <source>
        <dbReference type="Pfam" id="PF06974"/>
    </source>
</evidence>
<dbReference type="InterPro" id="IPR007235">
    <property type="entry name" value="Glyco_trans_28_C"/>
</dbReference>
<name>A0A840NFX7_9PSEU</name>
<dbReference type="GO" id="GO:0045017">
    <property type="term" value="P:glycerolipid biosynthetic process"/>
    <property type="evidence" value="ECO:0007669"/>
    <property type="project" value="InterPro"/>
</dbReference>
<protein>
    <submittedName>
        <fullName evidence="9">UDP-N-acetylglucosamine:LPS N-acetylglucosamine transferase</fullName>
    </submittedName>
</protein>
<dbReference type="EMBL" id="JACHIV010000001">
    <property type="protein sequence ID" value="MBB5069158.1"/>
    <property type="molecule type" value="Genomic_DNA"/>
</dbReference>
<dbReference type="SUPFAM" id="SSF53756">
    <property type="entry name" value="UDP-Glycosyltransferase/glycogen phosphorylase"/>
    <property type="match status" value="1"/>
</dbReference>
<dbReference type="InterPro" id="IPR009721">
    <property type="entry name" value="O-acyltransferase_WSD1_C"/>
</dbReference>
<dbReference type="Pfam" id="PF06925">
    <property type="entry name" value="MGDG_synth"/>
    <property type="match status" value="1"/>
</dbReference>
<comment type="subcellular location">
    <subcellularLocation>
        <location evidence="1">Membrane</location>
    </subcellularLocation>
</comment>
<evidence type="ECO:0000259" key="5">
    <source>
        <dbReference type="Pfam" id="PF03007"/>
    </source>
</evidence>
<dbReference type="Proteomes" id="UP000580474">
    <property type="component" value="Unassembled WGS sequence"/>
</dbReference>
<feature type="domain" description="Diacylglycerol glucosyltransferase N-terminal" evidence="7">
    <location>
        <begin position="19"/>
        <end position="165"/>
    </location>
</feature>
<feature type="domain" description="O-acyltransferase WSD1 C-terminal" evidence="8">
    <location>
        <begin position="644"/>
        <end position="787"/>
    </location>
</feature>
<gene>
    <name evidence="9" type="ORF">BJ969_002246</name>
</gene>
<dbReference type="SUPFAM" id="SSF52777">
    <property type="entry name" value="CoA-dependent acyltransferases"/>
    <property type="match status" value="1"/>
</dbReference>
<proteinExistence type="inferred from homology"/>
<evidence type="ECO:0000256" key="2">
    <source>
        <dbReference type="ARBA" id="ARBA00006962"/>
    </source>
</evidence>
<evidence type="ECO:0000256" key="4">
    <source>
        <dbReference type="ARBA" id="ARBA00022679"/>
    </source>
</evidence>
<dbReference type="Pfam" id="PF03007">
    <property type="entry name" value="WS_DGAT_cat"/>
    <property type="match status" value="1"/>
</dbReference>
<sequence>MTQPPRRLLLVSATIGEGHNATARAVEEAARARWPECSVTWVDALELMGSWVPRTFQRIYVTNVESTPWLYDFFYAALWRQRWFADGCRRFVGSWCGRRLRPLLAARRPNLIVSTYPLGTAGLDWLRGRGQLDVPIAAVISDFAPHPFWVYSRIDLHYVMSENGLRAAHRAQPRSVHAVSAPPVETRFHPRDKAAARRDCGLPAEGRVLLISCGSLGFGSVERAAEAALRTGIDRVVVLCGHNDALLRRLRHRADQDARLVPLSWVRDVPAYTAAADVVVTNAGGATALEALACGRPVLMVEPIAGHGRANALLMAEAGLAELCEDAGALTKTVHRLLAEPAELRAAEQRVLDHLAATGRFADQVAELAHLRVPSQPRRLRAQDAFFVHADSAEVPQQTGAVLSLSSTDRAMTTADWIDHLGGLISSRAPDLPMLHHRLSTPHGHRPCWVPVREISVPDHLSHHELRTGDPRERDEVERDFFTTPLRRDRPPWSAKLVREPGTERVTILIKMHHALGDGLAMTSSLLRLVSDVPPEPPAPAAPVPSGPRRAAIVLRGLLSLAATSAAPAATAPRNSTSARRFAWLELPADEVRDCASAHRVTRSALLLAVLAEALHRLDENNAVQRSLRAMVPRSTGESDDDFGNHAAGVAVDLPLGPMAPRRRLNEVAARLGRSQAHGRPQAAAAVLRALAALPAPLHARAVRAAYRARFFQALVSIMPGRVEPASIAGASLHTAHPVLPLADGVGLAVGMLHWAERTGIGITTDPGLFADVDKLADHLRDAFTALREAEPAGVDS</sequence>
<accession>A0A840NFX7</accession>
<reference evidence="9 10" key="1">
    <citation type="submission" date="2020-08" db="EMBL/GenBank/DDBJ databases">
        <title>Sequencing the genomes of 1000 actinobacteria strains.</title>
        <authorList>
            <person name="Klenk H.-P."/>
        </authorList>
    </citation>
    <scope>NUCLEOTIDE SEQUENCE [LARGE SCALE GENOMIC DNA]</scope>
    <source>
        <strain evidence="9 10">DSM 45582</strain>
    </source>
</reference>
<feature type="domain" description="Glycosyl transferase family 28 C-terminal" evidence="6">
    <location>
        <begin position="208"/>
        <end position="343"/>
    </location>
</feature>
<dbReference type="Pfam" id="PF06974">
    <property type="entry name" value="WS_DGAT_C"/>
    <property type="match status" value="1"/>
</dbReference>
<evidence type="ECO:0000256" key="1">
    <source>
        <dbReference type="ARBA" id="ARBA00004370"/>
    </source>
</evidence>
<dbReference type="InterPro" id="IPR004255">
    <property type="entry name" value="O-acyltransferase_WSD1_N"/>
</dbReference>
<keyword evidence="4 9" id="KW-0808">Transferase</keyword>
<dbReference type="GO" id="GO:0016758">
    <property type="term" value="F:hexosyltransferase activity"/>
    <property type="evidence" value="ECO:0007669"/>
    <property type="project" value="InterPro"/>
</dbReference>
<dbReference type="InterPro" id="IPR009695">
    <property type="entry name" value="Diacylglyc_glucosyltr_N"/>
</dbReference>
<dbReference type="InterPro" id="IPR050519">
    <property type="entry name" value="Glycosyltransf_28_UgtP"/>
</dbReference>
<keyword evidence="10" id="KW-1185">Reference proteome</keyword>
<dbReference type="PANTHER" id="PTHR43025:SF3">
    <property type="entry name" value="MONOGALACTOSYLDIACYLGLYCEROL SYNTHASE 1, CHLOROPLASTIC"/>
    <property type="match status" value="1"/>
</dbReference>
<dbReference type="GO" id="GO:0016020">
    <property type="term" value="C:membrane"/>
    <property type="evidence" value="ECO:0007669"/>
    <property type="project" value="UniProtKB-SubCell"/>
</dbReference>
<dbReference type="RefSeq" id="WP_184478881.1">
    <property type="nucleotide sequence ID" value="NZ_JACHIV010000001.1"/>
</dbReference>